<dbReference type="AlphaFoldDB" id="A0A498RKZ9"/>
<evidence type="ECO:0000313" key="5">
    <source>
        <dbReference type="EMBL" id="VBB09738.1"/>
    </source>
</evidence>
<evidence type="ECO:0000313" key="6">
    <source>
        <dbReference type="Proteomes" id="UP000277811"/>
    </source>
</evidence>
<gene>
    <name evidence="5" type="ORF">LUCI_5036</name>
</gene>
<dbReference type="RefSeq" id="WP_122630634.1">
    <property type="nucleotide sequence ID" value="NZ_UPPP01000133.1"/>
</dbReference>
<dbReference type="GO" id="GO:0016810">
    <property type="term" value="F:hydrolase activity, acting on carbon-nitrogen (but not peptide) bonds"/>
    <property type="evidence" value="ECO:0007669"/>
    <property type="project" value="InterPro"/>
</dbReference>
<dbReference type="PANTHER" id="PTHR34216:SF3">
    <property type="entry name" value="POLY-BETA-1,6-N-ACETYL-D-GLUCOSAMINE N-DEACETYLASE"/>
    <property type="match status" value="1"/>
</dbReference>
<dbReference type="GO" id="GO:0005975">
    <property type="term" value="P:carbohydrate metabolic process"/>
    <property type="evidence" value="ECO:0007669"/>
    <property type="project" value="InterPro"/>
</dbReference>
<reference evidence="5 6" key="1">
    <citation type="submission" date="2018-06" db="EMBL/GenBank/DDBJ databases">
        <authorList>
            <person name="Strepis N."/>
        </authorList>
    </citation>
    <scope>NUCLEOTIDE SEQUENCE [LARGE SCALE GENOMIC DNA]</scope>
    <source>
        <strain evidence="5">LUCI</strain>
    </source>
</reference>
<evidence type="ECO:0000259" key="4">
    <source>
        <dbReference type="PROSITE" id="PS51677"/>
    </source>
</evidence>
<dbReference type="Proteomes" id="UP000277811">
    <property type="component" value="Unassembled WGS sequence"/>
</dbReference>
<keyword evidence="3" id="KW-0472">Membrane</keyword>
<dbReference type="PROSITE" id="PS51677">
    <property type="entry name" value="NODB"/>
    <property type="match status" value="1"/>
</dbReference>
<protein>
    <submittedName>
        <fullName evidence="5">Polysaccharide deacetylase</fullName>
    </submittedName>
</protein>
<comment type="subcellular location">
    <subcellularLocation>
        <location evidence="1">Secreted</location>
    </subcellularLocation>
</comment>
<dbReference type="Pfam" id="PF01522">
    <property type="entry name" value="Polysacc_deac_1"/>
    <property type="match status" value="1"/>
</dbReference>
<sequence length="268" mass="30708">MKTKQHFILILLAAVVIIAAISLFLLIGIRPEGIPVLNYHEVVKNDEDNPLALSVKEFDEQMAYLHRNGYKAITPDELLAYIGQGRQLPAKSVLITFDDGYRDNYTNAFPVLKKYGFTATIFLITDFVGNDDWYLNWQQVREMQRAGIVFGSHTLNHIPLVGVPPAEVLFQLQKSKEGIEWRLGVPVNYLAYPTGAYDAQVCQLVRQAGYKAAFSVDFGRVTQASKVYALERVPIFKSRWSFYDFYLRLNYTSLIEKAKWVKQWLSQI</sequence>
<feature type="domain" description="NodB homology" evidence="4">
    <location>
        <begin position="91"/>
        <end position="268"/>
    </location>
</feature>
<keyword evidence="3" id="KW-1133">Transmembrane helix</keyword>
<name>A0A498RKZ9_9FIRM</name>
<dbReference type="EMBL" id="UPPP01000133">
    <property type="protein sequence ID" value="VBB09738.1"/>
    <property type="molecule type" value="Genomic_DNA"/>
</dbReference>
<keyword evidence="6" id="KW-1185">Reference proteome</keyword>
<keyword evidence="2" id="KW-0732">Signal</keyword>
<keyword evidence="3" id="KW-0812">Transmembrane</keyword>
<dbReference type="InterPro" id="IPR002509">
    <property type="entry name" value="NODB_dom"/>
</dbReference>
<evidence type="ECO:0000256" key="3">
    <source>
        <dbReference type="SAM" id="Phobius"/>
    </source>
</evidence>
<evidence type="ECO:0000256" key="2">
    <source>
        <dbReference type="ARBA" id="ARBA00022729"/>
    </source>
</evidence>
<dbReference type="PANTHER" id="PTHR34216">
    <property type="match status" value="1"/>
</dbReference>
<feature type="transmembrane region" description="Helical" evidence="3">
    <location>
        <begin position="7"/>
        <end position="29"/>
    </location>
</feature>
<dbReference type="CDD" id="cd10918">
    <property type="entry name" value="CE4_NodB_like_5s_6s"/>
    <property type="match status" value="1"/>
</dbReference>
<organism evidence="5 6">
    <name type="scientific">Lucifera butyrica</name>
    <dbReference type="NCBI Taxonomy" id="1351585"/>
    <lineage>
        <taxon>Bacteria</taxon>
        <taxon>Bacillati</taxon>
        <taxon>Bacillota</taxon>
        <taxon>Negativicutes</taxon>
        <taxon>Veillonellales</taxon>
        <taxon>Veillonellaceae</taxon>
        <taxon>Lucifera</taxon>
    </lineage>
</organism>
<proteinExistence type="predicted"/>
<dbReference type="InterPro" id="IPR011330">
    <property type="entry name" value="Glyco_hydro/deAcase_b/a-brl"/>
</dbReference>
<dbReference type="OrthoDB" id="9778320at2"/>
<accession>A0A498RKZ9</accession>
<dbReference type="GO" id="GO:0005576">
    <property type="term" value="C:extracellular region"/>
    <property type="evidence" value="ECO:0007669"/>
    <property type="project" value="UniProtKB-SubCell"/>
</dbReference>
<dbReference type="SUPFAM" id="SSF88713">
    <property type="entry name" value="Glycoside hydrolase/deacetylase"/>
    <property type="match status" value="1"/>
</dbReference>
<dbReference type="InterPro" id="IPR051398">
    <property type="entry name" value="Polysacch_Deacetylase"/>
</dbReference>
<dbReference type="Gene3D" id="3.20.20.370">
    <property type="entry name" value="Glycoside hydrolase/deacetylase"/>
    <property type="match status" value="1"/>
</dbReference>
<evidence type="ECO:0000256" key="1">
    <source>
        <dbReference type="ARBA" id="ARBA00004613"/>
    </source>
</evidence>